<name>A0AAN6IZL5_EXODE</name>
<evidence type="ECO:0000256" key="1">
    <source>
        <dbReference type="SAM" id="MobiDB-lite"/>
    </source>
</evidence>
<accession>A0AAN6IZL5</accession>
<comment type="caution">
    <text evidence="2">The sequence shown here is derived from an EMBL/GenBank/DDBJ whole genome shotgun (WGS) entry which is preliminary data.</text>
</comment>
<feature type="compositionally biased region" description="Basic and acidic residues" evidence="1">
    <location>
        <begin position="240"/>
        <end position="260"/>
    </location>
</feature>
<proteinExistence type="predicted"/>
<evidence type="ECO:0000313" key="2">
    <source>
        <dbReference type="EMBL" id="KAJ8995908.1"/>
    </source>
</evidence>
<dbReference type="AlphaFoldDB" id="A0AAN6IZL5"/>
<dbReference type="EMBL" id="JAJGCB010000001">
    <property type="protein sequence ID" value="KAJ8995908.1"/>
    <property type="molecule type" value="Genomic_DNA"/>
</dbReference>
<organism evidence="2 3">
    <name type="scientific">Exophiala dermatitidis</name>
    <name type="common">Black yeast-like fungus</name>
    <name type="synonym">Wangiella dermatitidis</name>
    <dbReference type="NCBI Taxonomy" id="5970"/>
    <lineage>
        <taxon>Eukaryota</taxon>
        <taxon>Fungi</taxon>
        <taxon>Dikarya</taxon>
        <taxon>Ascomycota</taxon>
        <taxon>Pezizomycotina</taxon>
        <taxon>Eurotiomycetes</taxon>
        <taxon>Chaetothyriomycetidae</taxon>
        <taxon>Chaetothyriales</taxon>
        <taxon>Herpotrichiellaceae</taxon>
        <taxon>Exophiala</taxon>
    </lineage>
</organism>
<protein>
    <submittedName>
        <fullName evidence="2">Uncharacterized protein</fullName>
    </submittedName>
</protein>
<sequence length="268" mass="30361">MPSMATYNPSRASRAVLFMQYCRGGMHTSRRIRHTPMPLHSIRYSSSDSASAASPYSPANFTQPVAKPSYSASSSSAPPASSSTSLEGNNNTLPASRPRYAYPEAQRSPITEIPGTRLTPWTWVKWMFGWRPTPTFKPAPIHVNNNPYRARKQWPPDFRTLDPKHQFHLEKTYRRRAALKWARPTWNKSIKILQQTLITLTLIYFIFICEPSDGMGTPFDGLRAWFFDKLGRLGQLPDATKSEADKLREEAKKKLARADDISNSPTAD</sequence>
<dbReference type="Proteomes" id="UP001161757">
    <property type="component" value="Unassembled WGS sequence"/>
</dbReference>
<reference evidence="2" key="1">
    <citation type="submission" date="2023-01" db="EMBL/GenBank/DDBJ databases">
        <title>Exophiala dermititidis isolated from Cystic Fibrosis Patient.</title>
        <authorList>
            <person name="Kurbessoian T."/>
            <person name="Crocker A."/>
            <person name="Murante D."/>
            <person name="Hogan D.A."/>
            <person name="Stajich J.E."/>
        </authorList>
    </citation>
    <scope>NUCLEOTIDE SEQUENCE</scope>
    <source>
        <strain evidence="2">Ex8</strain>
    </source>
</reference>
<gene>
    <name evidence="2" type="ORF">HRR80_000656</name>
</gene>
<feature type="region of interest" description="Disordered" evidence="1">
    <location>
        <begin position="238"/>
        <end position="268"/>
    </location>
</feature>
<feature type="compositionally biased region" description="Low complexity" evidence="1">
    <location>
        <begin position="68"/>
        <end position="85"/>
    </location>
</feature>
<evidence type="ECO:0000313" key="3">
    <source>
        <dbReference type="Proteomes" id="UP001161757"/>
    </source>
</evidence>
<feature type="region of interest" description="Disordered" evidence="1">
    <location>
        <begin position="65"/>
        <end position="101"/>
    </location>
</feature>